<accession>B9XN70</accession>
<dbReference type="Pfam" id="PF14100">
    <property type="entry name" value="DUF6807"/>
    <property type="match status" value="1"/>
</dbReference>
<feature type="signal peptide" evidence="1">
    <location>
        <begin position="1"/>
        <end position="28"/>
    </location>
</feature>
<dbReference type="RefSeq" id="WP_007417257.1">
    <property type="nucleotide sequence ID" value="NZ_ABOX02000038.1"/>
</dbReference>
<keyword evidence="2" id="KW-0472">Membrane</keyword>
<evidence type="ECO:0000256" key="1">
    <source>
        <dbReference type="SAM" id="SignalP"/>
    </source>
</evidence>
<dbReference type="Proteomes" id="UP000003688">
    <property type="component" value="Unassembled WGS sequence"/>
</dbReference>
<dbReference type="AlphaFoldDB" id="B9XN70"/>
<gene>
    <name evidence="2" type="ORF">Cflav_PD1828</name>
</gene>
<name>B9XN70_PEDPL</name>
<dbReference type="STRING" id="320771.Cflav_PD1828"/>
<keyword evidence="2" id="KW-0812">Transmembrane</keyword>
<organism evidence="2 3">
    <name type="scientific">Pedosphaera parvula (strain Ellin514)</name>
    <dbReference type="NCBI Taxonomy" id="320771"/>
    <lineage>
        <taxon>Bacteria</taxon>
        <taxon>Pseudomonadati</taxon>
        <taxon>Verrucomicrobiota</taxon>
        <taxon>Pedosphaerae</taxon>
        <taxon>Pedosphaerales</taxon>
        <taxon>Pedosphaeraceae</taxon>
        <taxon>Pedosphaera</taxon>
    </lineage>
</organism>
<proteinExistence type="predicted"/>
<keyword evidence="1" id="KW-0732">Signal</keyword>
<protein>
    <submittedName>
        <fullName evidence="2">Transmembrane protein</fullName>
    </submittedName>
</protein>
<dbReference type="EMBL" id="ABOX02000038">
    <property type="protein sequence ID" value="EEF58732.1"/>
    <property type="molecule type" value="Genomic_DNA"/>
</dbReference>
<comment type="caution">
    <text evidence="2">The sequence shown here is derived from an EMBL/GenBank/DDBJ whole genome shotgun (WGS) entry which is preliminary data.</text>
</comment>
<reference evidence="2 3" key="1">
    <citation type="journal article" date="2011" name="J. Bacteriol.">
        <title>Genome sequence of 'Pedosphaera parvula' Ellin514, an aerobic Verrucomicrobial isolate from pasture soil.</title>
        <authorList>
            <person name="Kant R."/>
            <person name="van Passel M.W."/>
            <person name="Sangwan P."/>
            <person name="Palva A."/>
            <person name="Lucas S."/>
            <person name="Copeland A."/>
            <person name="Lapidus A."/>
            <person name="Glavina Del Rio T."/>
            <person name="Dalin E."/>
            <person name="Tice H."/>
            <person name="Bruce D."/>
            <person name="Goodwin L."/>
            <person name="Pitluck S."/>
            <person name="Chertkov O."/>
            <person name="Larimer F.W."/>
            <person name="Land M.L."/>
            <person name="Hauser L."/>
            <person name="Brettin T.S."/>
            <person name="Detter J.C."/>
            <person name="Han S."/>
            <person name="de Vos W.M."/>
            <person name="Janssen P.H."/>
            <person name="Smidt H."/>
        </authorList>
    </citation>
    <scope>NUCLEOTIDE SEQUENCE [LARGE SCALE GENOMIC DNA]</scope>
    <source>
        <strain evidence="2 3">Ellin514</strain>
    </source>
</reference>
<dbReference type="OrthoDB" id="242375at2"/>
<dbReference type="InterPro" id="IPR029475">
    <property type="entry name" value="DUF6807"/>
</dbReference>
<keyword evidence="3" id="KW-1185">Reference proteome</keyword>
<evidence type="ECO:0000313" key="3">
    <source>
        <dbReference type="Proteomes" id="UP000003688"/>
    </source>
</evidence>
<evidence type="ECO:0000313" key="2">
    <source>
        <dbReference type="EMBL" id="EEF58732.1"/>
    </source>
</evidence>
<sequence precursor="true">MFSCILSPARAMVGILGLALGLVCPAVAEDAGVQIKEDGNVLHVSINGEPFTDYHFKDVPRPYYYPLLGPGEVPMTRNFPMQQDSTNEEHDHPHHRSLWYAHGAVNGNDFWSEQKNFGTIVHTKFDEIKSGKDVGVIKSENKWVDHDGKVVCTDERVMRIYNEPKARLFDFDITIHASNGEVTFGDTKEGSMALRLAETMRLKQPKGKPGQGHIVNSEGVRDDQTWGKSANWVDYYGPVDGKTLGIAIFDHPENPRHPTTWHVRDYGLFAANPFGLHDFEKKPEGIGNLVIPAGKSVTFRYRFYVHEGNERQAKVAEKYEAYAQSSIHKSK</sequence>
<feature type="chain" id="PRO_5002893113" evidence="1">
    <location>
        <begin position="29"/>
        <end position="331"/>
    </location>
</feature>